<organism evidence="2 3">
    <name type="scientific">Bionectria ochroleuca</name>
    <name type="common">Gliocladium roseum</name>
    <dbReference type="NCBI Taxonomy" id="29856"/>
    <lineage>
        <taxon>Eukaryota</taxon>
        <taxon>Fungi</taxon>
        <taxon>Dikarya</taxon>
        <taxon>Ascomycota</taxon>
        <taxon>Pezizomycotina</taxon>
        <taxon>Sordariomycetes</taxon>
        <taxon>Hypocreomycetidae</taxon>
        <taxon>Hypocreales</taxon>
        <taxon>Bionectriaceae</taxon>
        <taxon>Clonostachys</taxon>
    </lineage>
</organism>
<gene>
    <name evidence="2" type="ORF">IM811_001553</name>
</gene>
<name>A0A8H7TTY0_BIOOC</name>
<dbReference type="AlphaFoldDB" id="A0A8H7TTY0"/>
<dbReference type="Proteomes" id="UP000616885">
    <property type="component" value="Unassembled WGS sequence"/>
</dbReference>
<evidence type="ECO:0000256" key="1">
    <source>
        <dbReference type="SAM" id="MobiDB-lite"/>
    </source>
</evidence>
<evidence type="ECO:0000313" key="3">
    <source>
        <dbReference type="Proteomes" id="UP000616885"/>
    </source>
</evidence>
<feature type="region of interest" description="Disordered" evidence="1">
    <location>
        <begin position="78"/>
        <end position="244"/>
    </location>
</feature>
<dbReference type="EMBL" id="JADCTT010000001">
    <property type="protein sequence ID" value="KAF9759859.1"/>
    <property type="molecule type" value="Genomic_DNA"/>
</dbReference>
<evidence type="ECO:0000313" key="2">
    <source>
        <dbReference type="EMBL" id="KAF9759859.1"/>
    </source>
</evidence>
<reference evidence="2" key="1">
    <citation type="submission" date="2020-10" db="EMBL/GenBank/DDBJ databases">
        <title>High-Quality Genome Resource of Clonostachys rosea strain S41 by Oxford Nanopore Long-Read Sequencing.</title>
        <authorList>
            <person name="Wang H."/>
        </authorList>
    </citation>
    <scope>NUCLEOTIDE SEQUENCE</scope>
    <source>
        <strain evidence="2">S41</strain>
    </source>
</reference>
<comment type="caution">
    <text evidence="2">The sequence shown here is derived from an EMBL/GenBank/DDBJ whole genome shotgun (WGS) entry which is preliminary data.</text>
</comment>
<sequence>MRTIRGVSSTTTELLSKIIDGDVESAFKNGPVKCHYCGRRTRTSQGMLRHLRQNAKCQERRGAATSPAGHPFIMEHPGGGSANHLQISLPDSPPPPAKSTTNVPEDNMAFSNPAPLEDQNSMPAPWKIRLPCLPPGRSDFHACPLEDQTSMPAPLEDQNSMPAPLEDQNSMPSPLKDQNSMPSSLKDQNSMPSPLKDQNSMPSPLEDQNSMPSPLKDQNSMPSPLEDQNSMPSPLKDQDSMKDTELQHELLESPMPNDGPLNAGDVTMHQGPDCLVPANPCWPGVQDPSAGSDSPASSHEFINAQLMAAQKAHLSLFQQIPVANADAGFICPSYLTAMPVMQQPPPISMGFEGPLILEPMSHMALSKDQSFPPALEPFWPTPQLLGPMPTQHAQGPGVYEESSSIDAGSCVGNQPSFDVPVRSRDTKLYFIRTGLFEPNGGPFSSVGSIRPPCPSPPYTAPPYTSPPYTSPPYTSPPYTSPPYTSPPCCIPQAPSPVATPSRVEEVSDDAGAAVPLNPSTVASMNPLNLPPGQLPLPGGPELGSTPVIHVPQRSGTQRPIQTAAAAVLQRNRVPKPNAPAVMLLIQRGICPTCKSDKPLPGERDMKTHIRCELPYRTTEGQVIMLRGYNPKLPDAFTIDGHGHRNGILMCPFCINRVQVVCGVHPDDKYQPSCSTCRSFMQTGIAHLGAHLRRLEDPRQYVPGHHETCPGANRGCNCVPHYWRVSC</sequence>
<protein>
    <submittedName>
        <fullName evidence="2">Uncharacterized protein</fullName>
    </submittedName>
</protein>
<accession>A0A8H7TTY0</accession>
<proteinExistence type="predicted"/>
<feature type="compositionally biased region" description="Polar residues" evidence="1">
    <location>
        <begin position="147"/>
        <end position="232"/>
    </location>
</feature>